<dbReference type="GO" id="GO:0004180">
    <property type="term" value="F:carboxypeptidase activity"/>
    <property type="evidence" value="ECO:0007669"/>
    <property type="project" value="UniProtKB-KW"/>
</dbReference>
<dbReference type="GO" id="GO:0030246">
    <property type="term" value="F:carbohydrate binding"/>
    <property type="evidence" value="ECO:0007669"/>
    <property type="project" value="InterPro"/>
</dbReference>
<keyword evidence="2" id="KW-0378">Hydrolase</keyword>
<keyword evidence="2" id="KW-0121">Carboxypeptidase</keyword>
<proteinExistence type="predicted"/>
<organism evidence="2">
    <name type="scientific">Singulisphaera sp. Ch08</name>
    <dbReference type="NCBI Taxonomy" id="3120278"/>
    <lineage>
        <taxon>Bacteria</taxon>
        <taxon>Pseudomonadati</taxon>
        <taxon>Planctomycetota</taxon>
        <taxon>Planctomycetia</taxon>
        <taxon>Isosphaerales</taxon>
        <taxon>Isosphaeraceae</taxon>
        <taxon>Singulisphaera</taxon>
    </lineage>
</organism>
<keyword evidence="2" id="KW-0645">Protease</keyword>
<feature type="chain" id="PRO_5044008783" evidence="1">
    <location>
        <begin position="32"/>
        <end position="638"/>
    </location>
</feature>
<protein>
    <submittedName>
        <fullName evidence="2">Carboxypeptidase-like regulatory domain-containing protein</fullName>
    </submittedName>
</protein>
<dbReference type="RefSeq" id="WP_406698008.1">
    <property type="nucleotide sequence ID" value="NZ_CP155447.1"/>
</dbReference>
<gene>
    <name evidence="2" type="ORF">V5E97_04035</name>
</gene>
<keyword evidence="1" id="KW-0732">Signal</keyword>
<feature type="signal peptide" evidence="1">
    <location>
        <begin position="1"/>
        <end position="31"/>
    </location>
</feature>
<reference evidence="2" key="1">
    <citation type="submission" date="2024-05" db="EMBL/GenBank/DDBJ databases">
        <title>Planctomycetes of the genus Singulisphaera possess chitinolytic capabilities.</title>
        <authorList>
            <person name="Ivanova A."/>
        </authorList>
    </citation>
    <scope>NUCLEOTIDE SEQUENCE</scope>
    <source>
        <strain evidence="2">Ch08T</strain>
    </source>
</reference>
<dbReference type="Pfam" id="PF13620">
    <property type="entry name" value="CarboxypepD_reg"/>
    <property type="match status" value="1"/>
</dbReference>
<dbReference type="SUPFAM" id="SSF49452">
    <property type="entry name" value="Starch-binding domain-like"/>
    <property type="match status" value="2"/>
</dbReference>
<name>A0AAU7CIW7_9BACT</name>
<dbReference type="Gene3D" id="2.60.40.1120">
    <property type="entry name" value="Carboxypeptidase-like, regulatory domain"/>
    <property type="match status" value="1"/>
</dbReference>
<dbReference type="InterPro" id="IPR008969">
    <property type="entry name" value="CarboxyPept-like_regulatory"/>
</dbReference>
<evidence type="ECO:0000313" key="2">
    <source>
        <dbReference type="EMBL" id="XBH05200.1"/>
    </source>
</evidence>
<dbReference type="AlphaFoldDB" id="A0AAU7CIW7"/>
<accession>A0AAU7CIW7</accession>
<dbReference type="InterPro" id="IPR013784">
    <property type="entry name" value="Carb-bd-like_fold"/>
</dbReference>
<dbReference type="EMBL" id="CP155447">
    <property type="protein sequence ID" value="XBH05200.1"/>
    <property type="molecule type" value="Genomic_DNA"/>
</dbReference>
<dbReference type="SUPFAM" id="SSF49464">
    <property type="entry name" value="Carboxypeptidase regulatory domain-like"/>
    <property type="match status" value="1"/>
</dbReference>
<sequence>MRHSSCCFAKPRTLLAVCLATSTVMIVSAHASAPSSMGTLSGKVVDPDGKPVAGARIWVDTHDRKKDSIKKLVEARTDAEGRFRLGPIEPVYRLHLASPPRIETDGFVGPRITSGTLTIFPDRDLDLGTIQVDRGRIFTGQVLDVDGKPRPGAEVTVGSMCHSQGHASGGSLASARLTTDAEGRFHTPPLPVGHLILGVGFPDRQSTNRSGRGIPPGGAEDLGTIRLEPDVPVVIVAKDEDGRPISGVEISHPLATTDAEGKATLRGFGANFQFQLQARKAGYTFIKWGVRKTEQGIYWHEVGRKGPESGPFNELLVILKRAGWIEGQAVDADTGEPVRLERVVVCNFERKPSGEVVLRGCRSDFEQTEPGRFRASFPGPNEYHLTFSAAGYHDAEAYTPRVTELTTIGGIVARMKKKTEGSAPQVAKQTITGMVTRNGKSVRSGWAALWALRRSANAPNSPVMRQRTAVSEPVVYASSPIRDGSFQLDVPFQSEAWYVVAEEPGYPLTQVGPIPVALNQKKLLDITCTEGARISGRVTGVPPGWEGHLWIVAFSKTAVREETRAARDGTFSLPPLPPGEYGLKVGHDAYDDAEVYPGSLVRDHPESFKETADPWKRAKRVRIEAGRDVTGVEVEMPQ</sequence>
<evidence type="ECO:0000256" key="1">
    <source>
        <dbReference type="SAM" id="SignalP"/>
    </source>
</evidence>